<gene>
    <name evidence="3" type="ORF">H9808_02545</name>
</gene>
<dbReference type="EMBL" id="DXAZ01000035">
    <property type="protein sequence ID" value="HIZ70629.1"/>
    <property type="molecule type" value="Genomic_DNA"/>
</dbReference>
<dbReference type="SMART" id="SM00900">
    <property type="entry name" value="FMN_bind"/>
    <property type="match status" value="1"/>
</dbReference>
<reference evidence="3" key="2">
    <citation type="submission" date="2021-04" db="EMBL/GenBank/DDBJ databases">
        <authorList>
            <person name="Gilroy R."/>
        </authorList>
    </citation>
    <scope>NUCLEOTIDE SEQUENCE</scope>
    <source>
        <strain evidence="3">CHK169-4300</strain>
    </source>
</reference>
<name>A0A9D2JYH6_9LACT</name>
<dbReference type="GO" id="GO:0016020">
    <property type="term" value="C:membrane"/>
    <property type="evidence" value="ECO:0007669"/>
    <property type="project" value="InterPro"/>
</dbReference>
<comment type="caution">
    <text evidence="3">The sequence shown here is derived from an EMBL/GenBank/DDBJ whole genome shotgun (WGS) entry which is preliminary data.</text>
</comment>
<feature type="compositionally biased region" description="Acidic residues" evidence="1">
    <location>
        <begin position="20"/>
        <end position="42"/>
    </location>
</feature>
<protein>
    <submittedName>
        <fullName evidence="3">FMN-binding protein</fullName>
    </submittedName>
</protein>
<sequence>LSVLFLSSALVLTGCSDSADTPEETPEDTQEDVQEDVQEDAATETTEGLQDGSYRIEDLNFGETGWKEALEITVIDGEITEATWESKDEEGNDKIDDEEYQETMTDVDGLGPQDFIPDLEGQLVDKQVPADVEVVTGATHTSEKFQDYAQQLVDAAEEGNTETIEVDNAE</sequence>
<evidence type="ECO:0000313" key="3">
    <source>
        <dbReference type="EMBL" id="HIZ70629.1"/>
    </source>
</evidence>
<dbReference type="Gene3D" id="3.90.1010.20">
    <property type="match status" value="1"/>
</dbReference>
<dbReference type="Pfam" id="PF04205">
    <property type="entry name" value="FMN_bind"/>
    <property type="match status" value="1"/>
</dbReference>
<dbReference type="Proteomes" id="UP000824106">
    <property type="component" value="Unassembled WGS sequence"/>
</dbReference>
<dbReference type="AlphaFoldDB" id="A0A9D2JYH6"/>
<proteinExistence type="predicted"/>
<feature type="region of interest" description="Disordered" evidence="1">
    <location>
        <begin position="14"/>
        <end position="55"/>
    </location>
</feature>
<accession>A0A9D2JYH6</accession>
<dbReference type="GO" id="GO:0010181">
    <property type="term" value="F:FMN binding"/>
    <property type="evidence" value="ECO:0007669"/>
    <property type="project" value="InterPro"/>
</dbReference>
<feature type="non-terminal residue" evidence="3">
    <location>
        <position position="1"/>
    </location>
</feature>
<evidence type="ECO:0000256" key="1">
    <source>
        <dbReference type="SAM" id="MobiDB-lite"/>
    </source>
</evidence>
<organism evidence="3 4">
    <name type="scientific">Candidatus Atopostipes pullistercoris</name>
    <dbReference type="NCBI Taxonomy" id="2838467"/>
    <lineage>
        <taxon>Bacteria</taxon>
        <taxon>Bacillati</taxon>
        <taxon>Bacillota</taxon>
        <taxon>Bacilli</taxon>
        <taxon>Lactobacillales</taxon>
        <taxon>Carnobacteriaceae</taxon>
        <taxon>Atopostipes</taxon>
    </lineage>
</organism>
<evidence type="ECO:0000313" key="4">
    <source>
        <dbReference type="Proteomes" id="UP000824106"/>
    </source>
</evidence>
<reference evidence="3" key="1">
    <citation type="journal article" date="2021" name="PeerJ">
        <title>Extensive microbial diversity within the chicken gut microbiome revealed by metagenomics and culture.</title>
        <authorList>
            <person name="Gilroy R."/>
            <person name="Ravi A."/>
            <person name="Getino M."/>
            <person name="Pursley I."/>
            <person name="Horton D.L."/>
            <person name="Alikhan N.F."/>
            <person name="Baker D."/>
            <person name="Gharbi K."/>
            <person name="Hall N."/>
            <person name="Watson M."/>
            <person name="Adriaenssens E.M."/>
            <person name="Foster-Nyarko E."/>
            <person name="Jarju S."/>
            <person name="Secka A."/>
            <person name="Antonio M."/>
            <person name="Oren A."/>
            <person name="Chaudhuri R.R."/>
            <person name="La Ragione R."/>
            <person name="Hildebrand F."/>
            <person name="Pallen M.J."/>
        </authorList>
    </citation>
    <scope>NUCLEOTIDE SEQUENCE</scope>
    <source>
        <strain evidence="3">CHK169-4300</strain>
    </source>
</reference>
<evidence type="ECO:0000259" key="2">
    <source>
        <dbReference type="SMART" id="SM00900"/>
    </source>
</evidence>
<dbReference type="InterPro" id="IPR007329">
    <property type="entry name" value="FMN-bd"/>
</dbReference>
<feature type="domain" description="FMN-binding" evidence="2">
    <location>
        <begin position="65"/>
        <end position="156"/>
    </location>
</feature>